<name>A0A974RY10_9GAMM</name>
<reference evidence="1 2" key="1">
    <citation type="submission" date="2021-01" db="EMBL/GenBank/DDBJ databases">
        <title>Entomomonas sp. F2A isolated from a house cricket (Acheta domesticus).</title>
        <authorList>
            <person name="Spergser J."/>
            <person name="Busse H.-J."/>
        </authorList>
    </citation>
    <scope>NUCLEOTIDE SEQUENCE [LARGE SCALE GENOMIC DNA]</scope>
    <source>
        <strain evidence="1 2">F2A</strain>
    </source>
</reference>
<keyword evidence="2" id="KW-1185">Reference proteome</keyword>
<evidence type="ECO:0000313" key="1">
    <source>
        <dbReference type="EMBL" id="QQP86692.1"/>
    </source>
</evidence>
<protein>
    <submittedName>
        <fullName evidence="1">Uncharacterized protein</fullName>
    </submittedName>
</protein>
<dbReference type="EMBL" id="CP067393">
    <property type="protein sequence ID" value="QQP86692.1"/>
    <property type="molecule type" value="Genomic_DNA"/>
</dbReference>
<evidence type="ECO:0000313" key="2">
    <source>
        <dbReference type="Proteomes" id="UP000595278"/>
    </source>
</evidence>
<dbReference type="RefSeq" id="WP_201095028.1">
    <property type="nucleotide sequence ID" value="NZ_CP067393.1"/>
</dbReference>
<accession>A0A974RY10</accession>
<dbReference type="Proteomes" id="UP000595278">
    <property type="component" value="Chromosome"/>
</dbReference>
<proteinExistence type="predicted"/>
<sequence>MKASKVQIENEDDSFFSLSIWFSKDSFLKYIVVCRDVLDDPDTIVYTECLDKLYYLQATTDDFCYQIIDNVLHLRLSSATPLCFFTDNSKLQKIELSINDLAKVQAILADIFPPKIEYRRVH</sequence>
<organism evidence="1 2">
    <name type="scientific">Entomomonas asaccharolytica</name>
    <dbReference type="NCBI Taxonomy" id="2785331"/>
    <lineage>
        <taxon>Bacteria</taxon>
        <taxon>Pseudomonadati</taxon>
        <taxon>Pseudomonadota</taxon>
        <taxon>Gammaproteobacteria</taxon>
        <taxon>Pseudomonadales</taxon>
        <taxon>Pseudomonadaceae</taxon>
        <taxon>Entomomonas</taxon>
    </lineage>
</organism>
<gene>
    <name evidence="1" type="ORF">JHT90_05490</name>
</gene>
<dbReference type="KEGG" id="eaz:JHT90_05490"/>
<dbReference type="AlphaFoldDB" id="A0A974RY10"/>